<dbReference type="EMBL" id="BARU01012096">
    <property type="protein sequence ID" value="GAH36988.1"/>
    <property type="molecule type" value="Genomic_DNA"/>
</dbReference>
<protein>
    <submittedName>
        <fullName evidence="1">Uncharacterized protein</fullName>
    </submittedName>
</protein>
<feature type="non-terminal residue" evidence="1">
    <location>
        <position position="1"/>
    </location>
</feature>
<comment type="caution">
    <text evidence="1">The sequence shown here is derived from an EMBL/GenBank/DDBJ whole genome shotgun (WGS) entry which is preliminary data.</text>
</comment>
<evidence type="ECO:0000313" key="1">
    <source>
        <dbReference type="EMBL" id="GAH36988.1"/>
    </source>
</evidence>
<proteinExistence type="predicted"/>
<reference evidence="1" key="1">
    <citation type="journal article" date="2014" name="Front. Microbiol.">
        <title>High frequency of phylogenetically diverse reductive dehalogenase-homologous genes in deep subseafloor sedimentary metagenomes.</title>
        <authorList>
            <person name="Kawai M."/>
            <person name="Futagami T."/>
            <person name="Toyoda A."/>
            <person name="Takaki Y."/>
            <person name="Nishi S."/>
            <person name="Hori S."/>
            <person name="Arai W."/>
            <person name="Tsubouchi T."/>
            <person name="Morono Y."/>
            <person name="Uchiyama I."/>
            <person name="Ito T."/>
            <person name="Fujiyama A."/>
            <person name="Inagaki F."/>
            <person name="Takami H."/>
        </authorList>
    </citation>
    <scope>NUCLEOTIDE SEQUENCE</scope>
    <source>
        <strain evidence="1">Expedition CK06-06</strain>
    </source>
</reference>
<sequence length="57" mass="6538">IDANSTETIDGEQTIELTLQYAYLAIICDGTEWWIIGGEYVKMEDKLDTLIDKQQNQ</sequence>
<name>X1GVI0_9ZZZZ</name>
<accession>X1GVI0</accession>
<organism evidence="1">
    <name type="scientific">marine sediment metagenome</name>
    <dbReference type="NCBI Taxonomy" id="412755"/>
    <lineage>
        <taxon>unclassified sequences</taxon>
        <taxon>metagenomes</taxon>
        <taxon>ecological metagenomes</taxon>
    </lineage>
</organism>
<gene>
    <name evidence="1" type="ORF">S03H2_22455</name>
</gene>
<dbReference type="AlphaFoldDB" id="X1GVI0"/>